<feature type="chain" id="PRO_5026241935" evidence="2">
    <location>
        <begin position="25"/>
        <end position="866"/>
    </location>
</feature>
<sequence>MHLNRALSILVAVIVACLSLRALAQPDPIAITPAADIQTHFQFWEDTSGHALIDQVAVLPEEHWSLVGNGSATFGITPSAYWLRFALRNQTSFNLNLIAELGYSQLDDVVFYLYADGARIKELKTGDGRPFYPRDVDHPSMLLRLSLAPEETQTVFVRVATAGSMIVPLRVWREQAFFESAAYELKLHFFYYGCIFVIILINLAVYLSLREKLYLYYALALFGYLLFFASIKGFSFQHLYPQAPLLHAKALLVSIPGLALFSLLFCREFLNTRVNSPRLDKVLIGMMVFELLYLCSAPFLDYHLGIQLASFSALLFFSLLLVAGPVVWMAGERSGAFFTLAWSPLTIGVLATAGRALGVFPESFFTEHAMQIGSGLEAFILTLALADRLYREREDKISAQAASLKEAQSRNIAQHLLTEALTHDPVTGLPNRNRFEWMVEQQLQQAPERRYMVGLARISRLDEINRTLGLARSEWIMKRVAEQMVELAAALPFVHSIRDDQGREERVYHLSGDCFCLLVDVDKAGSDFSALNIALRRLAEPIWLDHLAIELHPRFGAASYPEHGRSAAELIRNAHVGMEIAPRGGNETGVYSPKYDIYNESRLTLMADLRNALQQNQMMLYYQPKQDLESGQIVGVEALIRWHHAERGWVNPADFIPLAEETGVITQLTRWVIGQATSDLADLHNERQRLSVAINISARDLESSELKDALDLALQDNGLQAHALTLEITETAAMRDPARSLKALNVLAEQGYQISIDDFGSGYSSLSYLKQLPASELKLDRSLIEDICISESADVIVSTAIQMARSLGYRVVVEGIEDAETAERLKAKGCDLLQGFWLCKPKPIHELKQWLKDYETDGRAARSLGL</sequence>
<dbReference type="PROSITE" id="PS50883">
    <property type="entry name" value="EAL"/>
    <property type="match status" value="1"/>
</dbReference>
<proteinExistence type="predicted"/>
<dbReference type="AlphaFoldDB" id="A0A6I4KZT0"/>
<dbReference type="Pfam" id="PF00563">
    <property type="entry name" value="EAL"/>
    <property type="match status" value="1"/>
</dbReference>
<dbReference type="Proteomes" id="UP000429555">
    <property type="component" value="Unassembled WGS sequence"/>
</dbReference>
<feature type="signal peptide" evidence="2">
    <location>
        <begin position="1"/>
        <end position="24"/>
    </location>
</feature>
<feature type="transmembrane region" description="Helical" evidence="1">
    <location>
        <begin position="335"/>
        <end position="357"/>
    </location>
</feature>
<protein>
    <submittedName>
        <fullName evidence="5">EAL domain-containing protein</fullName>
    </submittedName>
</protein>
<comment type="caution">
    <text evidence="5">The sequence shown here is derived from an EMBL/GenBank/DDBJ whole genome shotgun (WGS) entry which is preliminary data.</text>
</comment>
<evidence type="ECO:0000259" key="3">
    <source>
        <dbReference type="PROSITE" id="PS50883"/>
    </source>
</evidence>
<gene>
    <name evidence="5" type="ORF">GJV18_18135</name>
</gene>
<dbReference type="Gene3D" id="2.60.40.2380">
    <property type="match status" value="1"/>
</dbReference>
<dbReference type="PROSITE" id="PS50887">
    <property type="entry name" value="GGDEF"/>
    <property type="match status" value="1"/>
</dbReference>
<feature type="transmembrane region" description="Helical" evidence="1">
    <location>
        <begin position="306"/>
        <end position="328"/>
    </location>
</feature>
<feature type="transmembrane region" description="Helical" evidence="1">
    <location>
        <begin position="282"/>
        <end position="300"/>
    </location>
</feature>
<keyword evidence="1" id="KW-0472">Membrane</keyword>
<evidence type="ECO:0000313" key="6">
    <source>
        <dbReference type="Proteomes" id="UP000429555"/>
    </source>
</evidence>
<dbReference type="SMART" id="SM00052">
    <property type="entry name" value="EAL"/>
    <property type="match status" value="1"/>
</dbReference>
<dbReference type="PANTHER" id="PTHR33121:SF19">
    <property type="entry name" value="CYCLIC DI-GMP PHOSPHODIESTERASE PA2567"/>
    <property type="match status" value="1"/>
</dbReference>
<dbReference type="SUPFAM" id="SSF141868">
    <property type="entry name" value="EAL domain-like"/>
    <property type="match status" value="1"/>
</dbReference>
<dbReference type="EMBL" id="WKJZ01000005">
    <property type="protein sequence ID" value="MVW77241.1"/>
    <property type="molecule type" value="Genomic_DNA"/>
</dbReference>
<evidence type="ECO:0000313" key="5">
    <source>
        <dbReference type="EMBL" id="MVW77241.1"/>
    </source>
</evidence>
<feature type="transmembrane region" description="Helical" evidence="1">
    <location>
        <begin position="251"/>
        <end position="270"/>
    </location>
</feature>
<dbReference type="SUPFAM" id="SSF55073">
    <property type="entry name" value="Nucleotide cyclase"/>
    <property type="match status" value="1"/>
</dbReference>
<accession>A0A6I4KZT0</accession>
<dbReference type="Pfam" id="PF07696">
    <property type="entry name" value="7TMR-DISMED2"/>
    <property type="match status" value="1"/>
</dbReference>
<keyword evidence="2" id="KW-0732">Signal</keyword>
<reference evidence="5 6" key="1">
    <citation type="submission" date="2019-11" db="EMBL/GenBank/DDBJ databases">
        <title>Pseudomonas flavidum sp. nov., isolated from Baiyang Lake.</title>
        <authorList>
            <person name="Zhao Y."/>
        </authorList>
    </citation>
    <scope>NUCLEOTIDE SEQUENCE [LARGE SCALE GENOMIC DNA]</scope>
    <source>
        <strain evidence="6">R-22-3 w-18</strain>
    </source>
</reference>
<evidence type="ECO:0000259" key="4">
    <source>
        <dbReference type="PROSITE" id="PS50887"/>
    </source>
</evidence>
<feature type="domain" description="GGDEF" evidence="4">
    <location>
        <begin position="449"/>
        <end position="593"/>
    </location>
</feature>
<evidence type="ECO:0000256" key="1">
    <source>
        <dbReference type="SAM" id="Phobius"/>
    </source>
</evidence>
<evidence type="ECO:0000256" key="2">
    <source>
        <dbReference type="SAM" id="SignalP"/>
    </source>
</evidence>
<organism evidence="5 6">
    <name type="scientific">Pseudomonas xionganensis</name>
    <dbReference type="NCBI Taxonomy" id="2654845"/>
    <lineage>
        <taxon>Bacteria</taxon>
        <taxon>Pseudomonadati</taxon>
        <taxon>Pseudomonadota</taxon>
        <taxon>Gammaproteobacteria</taxon>
        <taxon>Pseudomonadales</taxon>
        <taxon>Pseudomonadaceae</taxon>
        <taxon>Pseudomonas</taxon>
    </lineage>
</organism>
<dbReference type="Gene3D" id="3.30.70.270">
    <property type="match status" value="1"/>
</dbReference>
<dbReference type="Pfam" id="PF07695">
    <property type="entry name" value="7TMR-DISM_7TM"/>
    <property type="match status" value="1"/>
</dbReference>
<feature type="domain" description="EAL" evidence="3">
    <location>
        <begin position="602"/>
        <end position="855"/>
    </location>
</feature>
<feature type="transmembrane region" description="Helical" evidence="1">
    <location>
        <begin position="189"/>
        <end position="207"/>
    </location>
</feature>
<dbReference type="InterPro" id="IPR050706">
    <property type="entry name" value="Cyclic-di-GMP_PDE-like"/>
</dbReference>
<dbReference type="InterPro" id="IPR000160">
    <property type="entry name" value="GGDEF_dom"/>
</dbReference>
<dbReference type="PROSITE" id="PS51257">
    <property type="entry name" value="PROKAR_LIPOPROTEIN"/>
    <property type="match status" value="1"/>
</dbReference>
<dbReference type="Gene3D" id="3.20.20.450">
    <property type="entry name" value="EAL domain"/>
    <property type="match status" value="1"/>
</dbReference>
<dbReference type="CDD" id="cd01948">
    <property type="entry name" value="EAL"/>
    <property type="match status" value="1"/>
</dbReference>
<keyword evidence="1" id="KW-1133">Transmembrane helix</keyword>
<dbReference type="GO" id="GO:0071111">
    <property type="term" value="F:cyclic-guanylate-specific phosphodiesterase activity"/>
    <property type="evidence" value="ECO:0007669"/>
    <property type="project" value="InterPro"/>
</dbReference>
<dbReference type="InterPro" id="IPR011623">
    <property type="entry name" value="7TMR_DISM_rcpt_extracell_dom1"/>
</dbReference>
<dbReference type="SMART" id="SM00267">
    <property type="entry name" value="GGDEF"/>
    <property type="match status" value="1"/>
</dbReference>
<keyword evidence="6" id="KW-1185">Reference proteome</keyword>
<dbReference type="InterPro" id="IPR029787">
    <property type="entry name" value="Nucleotide_cyclase"/>
</dbReference>
<dbReference type="InterPro" id="IPR011622">
    <property type="entry name" value="7TMR_DISM_rcpt_extracell_dom2"/>
</dbReference>
<dbReference type="Pfam" id="PF00990">
    <property type="entry name" value="GGDEF"/>
    <property type="match status" value="1"/>
</dbReference>
<dbReference type="InterPro" id="IPR035919">
    <property type="entry name" value="EAL_sf"/>
</dbReference>
<dbReference type="PANTHER" id="PTHR33121">
    <property type="entry name" value="CYCLIC DI-GMP PHOSPHODIESTERASE PDEF"/>
    <property type="match status" value="1"/>
</dbReference>
<name>A0A6I4KZT0_9PSED</name>
<feature type="transmembrane region" description="Helical" evidence="1">
    <location>
        <begin position="214"/>
        <end position="231"/>
    </location>
</feature>
<dbReference type="InterPro" id="IPR001633">
    <property type="entry name" value="EAL_dom"/>
</dbReference>
<dbReference type="InterPro" id="IPR043128">
    <property type="entry name" value="Rev_trsase/Diguanyl_cyclase"/>
</dbReference>
<keyword evidence="1" id="KW-0812">Transmembrane</keyword>